<dbReference type="Gene3D" id="1.10.260.40">
    <property type="entry name" value="lambda repressor-like DNA-binding domains"/>
    <property type="match status" value="1"/>
</dbReference>
<accession>A0ABP1F122</accession>
<evidence type="ECO:0000313" key="2">
    <source>
        <dbReference type="Proteomes" id="UP001497527"/>
    </source>
</evidence>
<sequence length="129" mass="15126">MSDFIDETYKRVEEIINYNRLNIRSFEEKINVSNNSIGTAIRRKSAFKSNVLNKILHAFPEVDPTWLLTGKGTMFLKNENGEINDTPIEYRKLEFKDKIKAVLLELFLEEDVVVKEVIKKEIKGYLKEK</sequence>
<dbReference type="EMBL" id="CAXJIO010000010">
    <property type="protein sequence ID" value="CAL2102197.1"/>
    <property type="molecule type" value="Genomic_DNA"/>
</dbReference>
<organism evidence="1 2">
    <name type="scientific">Tenacibaculum polynesiense</name>
    <dbReference type="NCBI Taxonomy" id="3137857"/>
    <lineage>
        <taxon>Bacteria</taxon>
        <taxon>Pseudomonadati</taxon>
        <taxon>Bacteroidota</taxon>
        <taxon>Flavobacteriia</taxon>
        <taxon>Flavobacteriales</taxon>
        <taxon>Flavobacteriaceae</taxon>
        <taxon>Tenacibaculum</taxon>
    </lineage>
</organism>
<name>A0ABP1F122_9FLAO</name>
<comment type="caution">
    <text evidence="1">The sequence shown here is derived from an EMBL/GenBank/DDBJ whole genome shotgun (WGS) entry which is preliminary data.</text>
</comment>
<proteinExistence type="predicted"/>
<dbReference type="Proteomes" id="UP001497527">
    <property type="component" value="Unassembled WGS sequence"/>
</dbReference>
<dbReference type="InterPro" id="IPR010982">
    <property type="entry name" value="Lambda_DNA-bd_dom_sf"/>
</dbReference>
<keyword evidence="2" id="KW-1185">Reference proteome</keyword>
<evidence type="ECO:0008006" key="3">
    <source>
        <dbReference type="Google" id="ProtNLM"/>
    </source>
</evidence>
<protein>
    <recommendedName>
        <fullName evidence="3">Transcriptional regulator</fullName>
    </recommendedName>
</protein>
<reference evidence="1 2" key="1">
    <citation type="submission" date="2024-05" db="EMBL/GenBank/DDBJ databases">
        <authorList>
            <person name="Duchaud E."/>
        </authorList>
    </citation>
    <scope>NUCLEOTIDE SEQUENCE [LARGE SCALE GENOMIC DNA]</scope>
    <source>
        <strain evidence="1">Ena-SAMPLE-TAB-13-05-2024-13:56:06:370-140308</strain>
    </source>
</reference>
<gene>
    <name evidence="1" type="ORF">T190423A01A_10760</name>
</gene>
<evidence type="ECO:0000313" key="1">
    <source>
        <dbReference type="EMBL" id="CAL2102197.1"/>
    </source>
</evidence>
<dbReference type="RefSeq" id="WP_348714325.1">
    <property type="nucleotide sequence ID" value="NZ_CAXJIO010000010.1"/>
</dbReference>